<name>A0ABR3BAW1_PHYBL</name>
<evidence type="ECO:0000313" key="2">
    <source>
        <dbReference type="Proteomes" id="UP001448207"/>
    </source>
</evidence>
<dbReference type="EMBL" id="JBCLYO010000002">
    <property type="protein sequence ID" value="KAL0092520.1"/>
    <property type="molecule type" value="Genomic_DNA"/>
</dbReference>
<protein>
    <submittedName>
        <fullName evidence="1">Uncharacterized protein</fullName>
    </submittedName>
</protein>
<organism evidence="1 2">
    <name type="scientific">Phycomyces blakesleeanus</name>
    <dbReference type="NCBI Taxonomy" id="4837"/>
    <lineage>
        <taxon>Eukaryota</taxon>
        <taxon>Fungi</taxon>
        <taxon>Fungi incertae sedis</taxon>
        <taxon>Mucoromycota</taxon>
        <taxon>Mucoromycotina</taxon>
        <taxon>Mucoromycetes</taxon>
        <taxon>Mucorales</taxon>
        <taxon>Phycomycetaceae</taxon>
        <taxon>Phycomyces</taxon>
    </lineage>
</organism>
<accession>A0ABR3BAW1</accession>
<evidence type="ECO:0000313" key="1">
    <source>
        <dbReference type="EMBL" id="KAL0092520.1"/>
    </source>
</evidence>
<reference evidence="1 2" key="1">
    <citation type="submission" date="2024-04" db="EMBL/GenBank/DDBJ databases">
        <title>Symmetric and asymmetric DNA N6-adenine methylation regulates different biological responses in Mucorales.</title>
        <authorList>
            <consortium name="Lawrence Berkeley National Laboratory"/>
            <person name="Lax C."/>
            <person name="Mondo S.J."/>
            <person name="Osorio-Concepcion M."/>
            <person name="Muszewska A."/>
            <person name="Corrochano-Luque M."/>
            <person name="Gutierrez G."/>
            <person name="Riley R."/>
            <person name="Lipzen A."/>
            <person name="Guo J."/>
            <person name="Hundley H."/>
            <person name="Amirebrahimi M."/>
            <person name="Ng V."/>
            <person name="Lorenzo-Gutierrez D."/>
            <person name="Binder U."/>
            <person name="Yang J."/>
            <person name="Song Y."/>
            <person name="Canovas D."/>
            <person name="Navarro E."/>
            <person name="Freitag M."/>
            <person name="Gabaldon T."/>
            <person name="Grigoriev I.V."/>
            <person name="Corrochano L.M."/>
            <person name="Nicolas F.E."/>
            <person name="Garre V."/>
        </authorList>
    </citation>
    <scope>NUCLEOTIDE SEQUENCE [LARGE SCALE GENOMIC DNA]</scope>
    <source>
        <strain evidence="1 2">L51</strain>
    </source>
</reference>
<comment type="caution">
    <text evidence="1">The sequence shown here is derived from an EMBL/GenBank/DDBJ whole genome shotgun (WGS) entry which is preliminary data.</text>
</comment>
<proteinExistence type="predicted"/>
<keyword evidence="2" id="KW-1185">Reference proteome</keyword>
<sequence>MNTTCEQAICIFFSKEYNEENLARLSKKIADFGSFNVYYETDPRKPVLLSLARIHSKPFIFKVYVFIQPSNV</sequence>
<dbReference type="Proteomes" id="UP001448207">
    <property type="component" value="Unassembled WGS sequence"/>
</dbReference>
<gene>
    <name evidence="1" type="ORF">J3Q64DRAFT_1634405</name>
</gene>